<keyword evidence="2" id="KW-1185">Reference proteome</keyword>
<proteinExistence type="predicted"/>
<dbReference type="OrthoDB" id="399377at2"/>
<dbReference type="Proteomes" id="UP000290243">
    <property type="component" value="Chromosome"/>
</dbReference>
<name>A0A449B5H8_9BACT</name>
<dbReference type="EMBL" id="LR215037">
    <property type="protein sequence ID" value="VEU75825.1"/>
    <property type="molecule type" value="Genomic_DNA"/>
</dbReference>
<sequence>MTDKEILSNFIEAIELTPGVHSIVKKNDINIDDDNKYEISILQDEKNKWNFRANIKILKNSNAKSIIEGIVSLTKFKLKKASQKIGEVNIFIGGIAND</sequence>
<dbReference type="AlphaFoldDB" id="A0A449B5H8"/>
<evidence type="ECO:0000313" key="1">
    <source>
        <dbReference type="EMBL" id="VEU75825.1"/>
    </source>
</evidence>
<accession>A0A449B5H8</accession>
<dbReference type="KEGG" id="mmau:NCTC10168_00774"/>
<organism evidence="1 2">
    <name type="scientific">Mycoplasmopsis maculosa</name>
    <dbReference type="NCBI Taxonomy" id="114885"/>
    <lineage>
        <taxon>Bacteria</taxon>
        <taxon>Bacillati</taxon>
        <taxon>Mycoplasmatota</taxon>
        <taxon>Mycoplasmoidales</taxon>
        <taxon>Metamycoplasmataceae</taxon>
        <taxon>Mycoplasmopsis</taxon>
    </lineage>
</organism>
<dbReference type="RefSeq" id="WP_129647250.1">
    <property type="nucleotide sequence ID" value="NZ_LR215037.1"/>
</dbReference>
<protein>
    <submittedName>
        <fullName evidence="1">Uncharacterized protein</fullName>
    </submittedName>
</protein>
<gene>
    <name evidence="1" type="ORF">NCTC10168_00774</name>
</gene>
<reference evidence="1 2" key="1">
    <citation type="submission" date="2019-01" db="EMBL/GenBank/DDBJ databases">
        <authorList>
            <consortium name="Pathogen Informatics"/>
        </authorList>
    </citation>
    <scope>NUCLEOTIDE SEQUENCE [LARGE SCALE GENOMIC DNA]</scope>
    <source>
        <strain evidence="1 2">NCTC10168</strain>
    </source>
</reference>
<evidence type="ECO:0000313" key="2">
    <source>
        <dbReference type="Proteomes" id="UP000290243"/>
    </source>
</evidence>